<protein>
    <recommendedName>
        <fullName evidence="3">Porin domain-containing protein</fullName>
    </recommendedName>
</protein>
<accession>A0ABV3TKV6</accession>
<dbReference type="RefSeq" id="WP_368392004.1">
    <property type="nucleotide sequence ID" value="NZ_JBFRYC010000005.1"/>
</dbReference>
<comment type="caution">
    <text evidence="1">The sequence shown here is derived from an EMBL/GenBank/DDBJ whole genome shotgun (WGS) entry which is preliminary data.</text>
</comment>
<keyword evidence="2" id="KW-1185">Reference proteome</keyword>
<evidence type="ECO:0000313" key="1">
    <source>
        <dbReference type="EMBL" id="MEX1662152.1"/>
    </source>
</evidence>
<reference evidence="1 2" key="1">
    <citation type="journal article" date="2011" name="Int. J. Syst. Evol. Microbiol.">
        <title>Zhongshania antarctica gen. nov., sp. nov. and Zhongshania guokunii sp. nov., gammaproteobacteria respectively isolated from coastal attached (fast) ice and surface seawater of the Antarctic.</title>
        <authorList>
            <person name="Li H.J."/>
            <person name="Zhang X.Y."/>
            <person name="Chen C.X."/>
            <person name="Zhang Y.J."/>
            <person name="Gao Z.M."/>
            <person name="Yu Y."/>
            <person name="Chen X.L."/>
            <person name="Chen B."/>
            <person name="Zhang Y.Z."/>
        </authorList>
    </citation>
    <scope>NUCLEOTIDE SEQUENCE [LARGE SCALE GENOMIC DNA]</scope>
    <source>
        <strain evidence="1 2">15-R06ZXC-3</strain>
    </source>
</reference>
<sequence>MERIGGDVDGFFGTSLSGGGADLSWRKTKDGVSFVQAIDVGEWLAPEGAAINSLHLGAMNLAPLHLEKDALSGSGQTDDLNVNWDMRVSATTDRMPPTTTGAYKNMRIGFRMVYELDL</sequence>
<evidence type="ECO:0008006" key="3">
    <source>
        <dbReference type="Google" id="ProtNLM"/>
    </source>
</evidence>
<gene>
    <name evidence="1" type="ORF">AB4874_10905</name>
</gene>
<dbReference type="EMBL" id="JBFRYC010000005">
    <property type="protein sequence ID" value="MEX1662152.1"/>
    <property type="molecule type" value="Genomic_DNA"/>
</dbReference>
<proteinExistence type="predicted"/>
<name>A0ABV3TKV6_9RHOB</name>
<evidence type="ECO:0000313" key="2">
    <source>
        <dbReference type="Proteomes" id="UP001557465"/>
    </source>
</evidence>
<dbReference type="Proteomes" id="UP001557465">
    <property type="component" value="Unassembled WGS sequence"/>
</dbReference>
<organism evidence="1 2">
    <name type="scientific">Thioclava arctica</name>
    <dbReference type="NCBI Taxonomy" id="3238301"/>
    <lineage>
        <taxon>Bacteria</taxon>
        <taxon>Pseudomonadati</taxon>
        <taxon>Pseudomonadota</taxon>
        <taxon>Alphaproteobacteria</taxon>
        <taxon>Rhodobacterales</taxon>
        <taxon>Paracoccaceae</taxon>
        <taxon>Thioclava</taxon>
    </lineage>
</organism>